<reference evidence="2" key="1">
    <citation type="submission" date="2018-11" db="EMBL/GenBank/DDBJ databases">
        <authorList>
            <consortium name="Pathogen Informatics"/>
        </authorList>
    </citation>
    <scope>NUCLEOTIDE SEQUENCE</scope>
</reference>
<protein>
    <submittedName>
        <fullName evidence="2">Uncharacterized protein</fullName>
    </submittedName>
</protein>
<accession>A0A3S5CGW8</accession>
<dbReference type="EMBL" id="CAAALY010001740">
    <property type="protein sequence ID" value="VEL07444.1"/>
    <property type="molecule type" value="Genomic_DNA"/>
</dbReference>
<gene>
    <name evidence="2" type="ORF">PXEA_LOCUS884</name>
</gene>
<evidence type="ECO:0000313" key="2">
    <source>
        <dbReference type="EMBL" id="VEL07444.1"/>
    </source>
</evidence>
<comment type="caution">
    <text evidence="2">The sequence shown here is derived from an EMBL/GenBank/DDBJ whole genome shotgun (WGS) entry which is preliminary data.</text>
</comment>
<dbReference type="Proteomes" id="UP000784294">
    <property type="component" value="Unassembled WGS sequence"/>
</dbReference>
<evidence type="ECO:0000313" key="3">
    <source>
        <dbReference type="Proteomes" id="UP000784294"/>
    </source>
</evidence>
<proteinExistence type="predicted"/>
<feature type="region of interest" description="Disordered" evidence="1">
    <location>
        <begin position="42"/>
        <end position="77"/>
    </location>
</feature>
<name>A0A3S5CGW8_9PLAT</name>
<sequence length="118" mass="12457">MILLYDLFRRAKFLAELKAMDWIIPWESLQESKNKHILRRSRRISAGQKSGEGGGGGESFAGVGTDLNGSGGRPSLPGCAAVEQGGLAASGTLPLTNSGTRSIIKGMLFCIISVCFNG</sequence>
<organism evidence="2 3">
    <name type="scientific">Protopolystoma xenopodis</name>
    <dbReference type="NCBI Taxonomy" id="117903"/>
    <lineage>
        <taxon>Eukaryota</taxon>
        <taxon>Metazoa</taxon>
        <taxon>Spiralia</taxon>
        <taxon>Lophotrochozoa</taxon>
        <taxon>Platyhelminthes</taxon>
        <taxon>Monogenea</taxon>
        <taxon>Polyopisthocotylea</taxon>
        <taxon>Polystomatidea</taxon>
        <taxon>Polystomatidae</taxon>
        <taxon>Protopolystoma</taxon>
    </lineage>
</organism>
<keyword evidence="3" id="KW-1185">Reference proteome</keyword>
<feature type="compositionally biased region" description="Gly residues" evidence="1">
    <location>
        <begin position="50"/>
        <end position="59"/>
    </location>
</feature>
<evidence type="ECO:0000256" key="1">
    <source>
        <dbReference type="SAM" id="MobiDB-lite"/>
    </source>
</evidence>
<dbReference type="AlphaFoldDB" id="A0A3S5CGW8"/>